<feature type="compositionally biased region" description="Low complexity" evidence="6">
    <location>
        <begin position="854"/>
        <end position="867"/>
    </location>
</feature>
<dbReference type="FunFam" id="1.10.30.10:FF:000041">
    <property type="entry name" value="HMG box family protein"/>
    <property type="match status" value="1"/>
</dbReference>
<keyword evidence="3" id="KW-0804">Transcription</keyword>
<feature type="region of interest" description="Disordered" evidence="6">
    <location>
        <begin position="209"/>
        <end position="265"/>
    </location>
</feature>
<organism evidence="8 9">
    <name type="scientific">Ophiostoma piceae (strain UAMH 11346)</name>
    <name type="common">Sap stain fungus</name>
    <dbReference type="NCBI Taxonomy" id="1262450"/>
    <lineage>
        <taxon>Eukaryota</taxon>
        <taxon>Fungi</taxon>
        <taxon>Dikarya</taxon>
        <taxon>Ascomycota</taxon>
        <taxon>Pezizomycotina</taxon>
        <taxon>Sordariomycetes</taxon>
        <taxon>Sordariomycetidae</taxon>
        <taxon>Ophiostomatales</taxon>
        <taxon>Ophiostomataceae</taxon>
        <taxon>Ophiostoma</taxon>
    </lineage>
</organism>
<keyword evidence="9" id="KW-1185">Reference proteome</keyword>
<feature type="compositionally biased region" description="Low complexity" evidence="6">
    <location>
        <begin position="892"/>
        <end position="909"/>
    </location>
</feature>
<dbReference type="EMBL" id="KE148165">
    <property type="protein sequence ID" value="EPE03784.1"/>
    <property type="molecule type" value="Genomic_DNA"/>
</dbReference>
<proteinExistence type="predicted"/>
<dbReference type="SMART" id="SM00398">
    <property type="entry name" value="HMG"/>
    <property type="match status" value="1"/>
</dbReference>
<evidence type="ECO:0000256" key="6">
    <source>
        <dbReference type="SAM" id="MobiDB-lite"/>
    </source>
</evidence>
<dbReference type="OrthoDB" id="6247875at2759"/>
<evidence type="ECO:0000256" key="1">
    <source>
        <dbReference type="ARBA" id="ARBA00023015"/>
    </source>
</evidence>
<evidence type="ECO:0000313" key="9">
    <source>
        <dbReference type="Proteomes" id="UP000016923"/>
    </source>
</evidence>
<feature type="compositionally biased region" description="Polar residues" evidence="6">
    <location>
        <begin position="583"/>
        <end position="593"/>
    </location>
</feature>
<evidence type="ECO:0000256" key="5">
    <source>
        <dbReference type="PROSITE-ProRule" id="PRU00267"/>
    </source>
</evidence>
<dbReference type="CDD" id="cd01389">
    <property type="entry name" value="HMG-box_ROX1-like"/>
    <property type="match status" value="1"/>
</dbReference>
<dbReference type="InterPro" id="IPR009071">
    <property type="entry name" value="HMG_box_dom"/>
</dbReference>
<feature type="compositionally biased region" description="Polar residues" evidence="6">
    <location>
        <begin position="81"/>
        <end position="99"/>
    </location>
</feature>
<dbReference type="PANTHER" id="PTHR45789">
    <property type="entry name" value="FI18025P1"/>
    <property type="match status" value="1"/>
</dbReference>
<feature type="region of interest" description="Disordered" evidence="6">
    <location>
        <begin position="286"/>
        <end position="497"/>
    </location>
</feature>
<dbReference type="InterPro" id="IPR051356">
    <property type="entry name" value="SOX/SOX-like_TF"/>
</dbReference>
<feature type="compositionally biased region" description="Low complexity" evidence="6">
    <location>
        <begin position="440"/>
        <end position="451"/>
    </location>
</feature>
<dbReference type="SUPFAM" id="SSF47095">
    <property type="entry name" value="HMG-box"/>
    <property type="match status" value="1"/>
</dbReference>
<feature type="compositionally biased region" description="Low complexity" evidence="6">
    <location>
        <begin position="594"/>
        <end position="617"/>
    </location>
</feature>
<feature type="compositionally biased region" description="Polar residues" evidence="6">
    <location>
        <begin position="640"/>
        <end position="654"/>
    </location>
</feature>
<evidence type="ECO:0000313" key="8">
    <source>
        <dbReference type="EMBL" id="EPE03784.1"/>
    </source>
</evidence>
<dbReference type="Gene3D" id="1.10.30.10">
    <property type="entry name" value="High mobility group box domain"/>
    <property type="match status" value="1"/>
</dbReference>
<keyword evidence="2 5" id="KW-0238">DNA-binding</keyword>
<dbReference type="GO" id="GO:0000981">
    <property type="term" value="F:DNA-binding transcription factor activity, RNA polymerase II-specific"/>
    <property type="evidence" value="ECO:0007669"/>
    <property type="project" value="TreeGrafter"/>
</dbReference>
<keyword evidence="4 5" id="KW-0539">Nucleus</keyword>
<dbReference type="GO" id="GO:0005634">
    <property type="term" value="C:nucleus"/>
    <property type="evidence" value="ECO:0007669"/>
    <property type="project" value="UniProtKB-UniRule"/>
</dbReference>
<gene>
    <name evidence="8" type="ORF">F503_06490</name>
</gene>
<feature type="region of interest" description="Disordered" evidence="6">
    <location>
        <begin position="540"/>
        <end position="658"/>
    </location>
</feature>
<feature type="compositionally biased region" description="Basic and acidic residues" evidence="6">
    <location>
        <begin position="102"/>
        <end position="119"/>
    </location>
</feature>
<feature type="compositionally biased region" description="Basic and acidic residues" evidence="6">
    <location>
        <begin position="872"/>
        <end position="891"/>
    </location>
</feature>
<dbReference type="Proteomes" id="UP000016923">
    <property type="component" value="Unassembled WGS sequence"/>
</dbReference>
<feature type="compositionally biased region" description="Basic and acidic residues" evidence="6">
    <location>
        <begin position="70"/>
        <end position="79"/>
    </location>
</feature>
<dbReference type="HOGENOM" id="CLU_010453_0_1_1"/>
<feature type="region of interest" description="Disordered" evidence="6">
    <location>
        <begin position="753"/>
        <end position="796"/>
    </location>
</feature>
<dbReference type="AlphaFoldDB" id="S3BR96"/>
<evidence type="ECO:0000259" key="7">
    <source>
        <dbReference type="PROSITE" id="PS50118"/>
    </source>
</evidence>
<feature type="compositionally biased region" description="Basic and acidic residues" evidence="6">
    <location>
        <begin position="480"/>
        <end position="490"/>
    </location>
</feature>
<dbReference type="PROSITE" id="PS50118">
    <property type="entry name" value="HMG_BOX_2"/>
    <property type="match status" value="1"/>
</dbReference>
<protein>
    <submittedName>
        <fullName evidence="8">Hmg box transcriptional</fullName>
    </submittedName>
</protein>
<name>S3BR96_OPHP1</name>
<reference evidence="8 9" key="1">
    <citation type="journal article" date="2013" name="BMC Genomics">
        <title>The genome and transcriptome of the pine saprophyte Ophiostoma piceae, and a comparison with the bark beetle-associated pine pathogen Grosmannia clavigera.</title>
        <authorList>
            <person name="Haridas S."/>
            <person name="Wang Y."/>
            <person name="Lim L."/>
            <person name="Massoumi Alamouti S."/>
            <person name="Jackman S."/>
            <person name="Docking R."/>
            <person name="Robertson G."/>
            <person name="Birol I."/>
            <person name="Bohlmann J."/>
            <person name="Breuil C."/>
        </authorList>
    </citation>
    <scope>NUCLEOTIDE SEQUENCE [LARGE SCALE GENOMIC DNA]</scope>
    <source>
        <strain evidence="8 9">UAMH 11346</strain>
    </source>
</reference>
<dbReference type="STRING" id="1262450.S3BR96"/>
<feature type="DNA-binding region" description="HMG box" evidence="5">
    <location>
        <begin position="156"/>
        <end position="224"/>
    </location>
</feature>
<feature type="compositionally biased region" description="Basic and acidic residues" evidence="6">
    <location>
        <begin position="358"/>
        <end position="378"/>
    </location>
</feature>
<feature type="compositionally biased region" description="Basic and acidic residues" evidence="6">
    <location>
        <begin position="220"/>
        <end position="237"/>
    </location>
</feature>
<dbReference type="eggNOG" id="KOG0527">
    <property type="taxonomic scope" value="Eukaryota"/>
</dbReference>
<feature type="compositionally biased region" description="Gly residues" evidence="6">
    <location>
        <begin position="245"/>
        <end position="261"/>
    </location>
</feature>
<feature type="domain" description="HMG box" evidence="7">
    <location>
        <begin position="156"/>
        <end position="224"/>
    </location>
</feature>
<feature type="compositionally biased region" description="Low complexity" evidence="6">
    <location>
        <begin position="136"/>
        <end position="145"/>
    </location>
</feature>
<feature type="region of interest" description="Disordered" evidence="6">
    <location>
        <begin position="829"/>
        <end position="926"/>
    </location>
</feature>
<dbReference type="InterPro" id="IPR036910">
    <property type="entry name" value="HMG_box_dom_sf"/>
</dbReference>
<sequence length="1063" mass="114424">MAAIVKGEGAASPPSVDANDPFNAALPARLSGDSFSRRGLSPARHATASPSSMSRVSSHRPSPIILPPKRLSEYEDYERGTNGSNPTSDPGSNANTPNLTVHLERKRSFPFDSDTRSSDGDDEPLTSARFGPVPTPSSADTPPSDSICFCVKAPKVPRPRNAFILYRQHYQSQVVADNPGLANPDISKIIGQMWKGQDEKGREYWKGLAEQEKQHHRKQHPDYRYQPRRAGKGDARNTGRPGSATGDGGFEKGMGGTGDGPGDPNRCEKCGGRYIAPLPSARAVPMSARALHQPPSPYTSARRGSGPLSAFPSLNGGEGDDHLGRGIPSPKLTKQISAPLQRDQPSRRPLPQHGRPVHHVDSPVDSYDHRNPSAESEQKRRRYEPLNPYAPRFDGNGNHIATPIHTHSQYRIPHRSHRQLSPPPPPPPPSAGLAQYANAGPGSSPVPGSPWMGPPPVPHRNSVRGGYLSQPTPRGQNFPDGRHPEEREGYHGNSGRLPPLQGTAYGYHSASLPGGALATPSTAMAALSMRQPPTPTVATPMITRPPMSAVGANNSRANSRREHYPSRPSDFSDESLRLPPLMTNVSSPMSAFSQKQQQQQQQLQNQQQKLLQVQKPQRPTEPAHPGRLESMALSSALDKNGNSPSASLGATSVPSRMRDMHTYAVSPTPMSEAVQDVPDKDSQASGIRAMVLSIPYLIRLEYLSRMNPPQSTATKRGPIISIEGHNRALTDDVGRIVEQALRQSGECHLGVWSTSAPTKKQSTDSGIGSTIEDGIAMSPASRTGNNSGDADDNESDDADLLAEYQALVVSWRTKTKAIVRHVNTPETATIPAKSIEKDDTGSAEPVPTPPSPAKSPSAQPSPHSAMPQEIPGENRDGEPPETEKERSESRKPTPAAGSSASIASPSTSPRQSPMMPGSTLGATSPRRADQLMPIALITGGYSLTISDRYAMTVPIKDAYAPLDHWEWMAMMWRATAAPDLVIYIDCDAGEVEAADEPSVNTRAQEGVIVIHAGKVAATMSKREADASNADDKDWTDNGVLDKKTERRLTFEVMEWVRAFGSGA</sequence>
<feature type="region of interest" description="Disordered" evidence="6">
    <location>
        <begin position="1"/>
        <end position="145"/>
    </location>
</feature>
<evidence type="ECO:0000256" key="3">
    <source>
        <dbReference type="ARBA" id="ARBA00023163"/>
    </source>
</evidence>
<dbReference type="Pfam" id="PF00505">
    <property type="entry name" value="HMG_box"/>
    <property type="match status" value="1"/>
</dbReference>
<feature type="compositionally biased region" description="Pro residues" evidence="6">
    <location>
        <begin position="421"/>
        <end position="430"/>
    </location>
</feature>
<evidence type="ECO:0000256" key="4">
    <source>
        <dbReference type="ARBA" id="ARBA00023242"/>
    </source>
</evidence>
<feature type="compositionally biased region" description="Low complexity" evidence="6">
    <location>
        <begin position="49"/>
        <end position="63"/>
    </location>
</feature>
<evidence type="ECO:0000256" key="2">
    <source>
        <dbReference type="ARBA" id="ARBA00023125"/>
    </source>
</evidence>
<dbReference type="OMA" id="RFACTIP"/>
<keyword evidence="1" id="KW-0805">Transcription regulation</keyword>
<accession>S3BR96</accession>
<feature type="compositionally biased region" description="Polar residues" evidence="6">
    <location>
        <begin position="753"/>
        <end position="768"/>
    </location>
</feature>
<dbReference type="GO" id="GO:0000978">
    <property type="term" value="F:RNA polymerase II cis-regulatory region sequence-specific DNA binding"/>
    <property type="evidence" value="ECO:0007669"/>
    <property type="project" value="TreeGrafter"/>
</dbReference>
<dbReference type="VEuPathDB" id="FungiDB:F503_06490"/>
<dbReference type="PANTHER" id="PTHR45789:SF2">
    <property type="entry name" value="FI18025P1"/>
    <property type="match status" value="1"/>
</dbReference>